<organism evidence="1 2">
    <name type="scientific">Trichoderma gamsii</name>
    <dbReference type="NCBI Taxonomy" id="398673"/>
    <lineage>
        <taxon>Eukaryota</taxon>
        <taxon>Fungi</taxon>
        <taxon>Dikarya</taxon>
        <taxon>Ascomycota</taxon>
        <taxon>Pezizomycotina</taxon>
        <taxon>Sordariomycetes</taxon>
        <taxon>Hypocreomycetidae</taxon>
        <taxon>Hypocreales</taxon>
        <taxon>Hypocreaceae</taxon>
        <taxon>Trichoderma</taxon>
    </lineage>
</organism>
<gene>
    <name evidence="1" type="ORF">TGAM01_v203471</name>
</gene>
<dbReference type="GeneID" id="29981288"/>
<dbReference type="Proteomes" id="UP000054821">
    <property type="component" value="Unassembled WGS sequence"/>
</dbReference>
<keyword evidence="2" id="KW-1185">Reference proteome</keyword>
<reference evidence="1 2" key="1">
    <citation type="journal article" date="2016" name="Genome Announc.">
        <title>Draft Whole-Genome Sequence of Trichoderma gamsii T6085, a Promising Biocontrol Agent of Fusarium Head Blight on Wheat.</title>
        <authorList>
            <person name="Baroncelli R."/>
            <person name="Zapparata A."/>
            <person name="Piaggeschi G."/>
            <person name="Sarrocco S."/>
            <person name="Vannacci G."/>
        </authorList>
    </citation>
    <scope>NUCLEOTIDE SEQUENCE [LARGE SCALE GENOMIC DNA]</scope>
    <source>
        <strain evidence="1 2">T6085</strain>
    </source>
</reference>
<dbReference type="AlphaFoldDB" id="A0A2P4ZTS9"/>
<evidence type="ECO:0000313" key="1">
    <source>
        <dbReference type="EMBL" id="PON27704.1"/>
    </source>
</evidence>
<comment type="caution">
    <text evidence="1">The sequence shown here is derived from an EMBL/GenBank/DDBJ whole genome shotgun (WGS) entry which is preliminary data.</text>
</comment>
<dbReference type="EMBL" id="JPDN02000009">
    <property type="protein sequence ID" value="PON27704.1"/>
    <property type="molecule type" value="Genomic_DNA"/>
</dbReference>
<accession>A0A2P4ZTS9</accession>
<dbReference type="RefSeq" id="XP_018665476.1">
    <property type="nucleotide sequence ID" value="XM_018801205.1"/>
</dbReference>
<proteinExistence type="predicted"/>
<sequence length="251" mass="28830">MAPSNPCTNPNIPPIHIELSHIPCNESHAQYVNGVLVVKAYWRQATNMTLEDQVEYKTLIEQQRFEKQGPSMLFSAPSDHSVYKSCQASPTWAKYVFIRALGVGTPALDSQVEGIFGSLNISDFEQCYRAYNPEPARVLKRRAESQLLQRSNDFSQWDIFPAAVQTLPDEGDLRELEDRLKEYMDDHLNRIQKIILPFAMKQKEGLERVTRQMFTVIDKMNQLEKEQTECFDAIETKIDCLNARPVDMGEI</sequence>
<name>A0A2P4ZTS9_9HYPO</name>
<evidence type="ECO:0000313" key="2">
    <source>
        <dbReference type="Proteomes" id="UP000054821"/>
    </source>
</evidence>
<protein>
    <submittedName>
        <fullName evidence="1">Uncharacterized protein</fullName>
    </submittedName>
</protein>